<dbReference type="EMBL" id="CP021431">
    <property type="protein sequence ID" value="ART99443.1"/>
    <property type="molecule type" value="Genomic_DNA"/>
</dbReference>
<evidence type="ECO:0000313" key="2">
    <source>
        <dbReference type="EMBL" id="ART99443.1"/>
    </source>
</evidence>
<dbReference type="InterPro" id="IPR036390">
    <property type="entry name" value="WH_DNA-bd_sf"/>
</dbReference>
<dbReference type="SUPFAM" id="SSF51206">
    <property type="entry name" value="cAMP-binding domain-like"/>
    <property type="match status" value="1"/>
</dbReference>
<dbReference type="Pfam" id="PF00027">
    <property type="entry name" value="cNMP_binding"/>
    <property type="match status" value="1"/>
</dbReference>
<organism evidence="2 3">
    <name type="scientific">Yoonia vestfoldensis</name>
    <dbReference type="NCBI Taxonomy" id="245188"/>
    <lineage>
        <taxon>Bacteria</taxon>
        <taxon>Pseudomonadati</taxon>
        <taxon>Pseudomonadota</taxon>
        <taxon>Alphaproteobacteria</taxon>
        <taxon>Rhodobacterales</taxon>
        <taxon>Paracoccaceae</taxon>
        <taxon>Yoonia</taxon>
    </lineage>
</organism>
<proteinExistence type="predicted"/>
<dbReference type="Proteomes" id="UP000195273">
    <property type="component" value="Chromosome"/>
</dbReference>
<keyword evidence="3" id="KW-1185">Reference proteome</keyword>
<feature type="domain" description="Cyclic nucleotide-binding" evidence="1">
    <location>
        <begin position="3"/>
        <end position="67"/>
    </location>
</feature>
<dbReference type="AlphaFoldDB" id="A0A1Y0E753"/>
<gene>
    <name evidence="2" type="ORF">LOKVESSMR4R_00097</name>
</gene>
<dbReference type="CDD" id="cd00038">
    <property type="entry name" value="CAP_ED"/>
    <property type="match status" value="1"/>
</dbReference>
<evidence type="ECO:0000313" key="3">
    <source>
        <dbReference type="Proteomes" id="UP000195273"/>
    </source>
</evidence>
<dbReference type="InterPro" id="IPR000595">
    <property type="entry name" value="cNMP-bd_dom"/>
</dbReference>
<protein>
    <submittedName>
        <fullName evidence="2">Cyclic nucleotide-binding domain protein</fullName>
    </submittedName>
</protein>
<sequence>MKVHEGRIDLVRWSETGRSIRIHAAGQGETFAEASLFAETCHCDAVARTPAAVDLLPRKAVLDALATSPDLAQRFAAYLSKSLMQSRRLLELRATKPLTEGIIARLIEVVDENDDLPEDVPLLSLAQDLDVTAPALYRALARLEKQGRVIRPARGRVRLVS</sequence>
<dbReference type="KEGG" id="lvs:LOKVESSMR4R_00097"/>
<accession>A0A1Y0E753</accession>
<dbReference type="InterPro" id="IPR014710">
    <property type="entry name" value="RmlC-like_jellyroll"/>
</dbReference>
<reference evidence="2 3" key="1">
    <citation type="submission" date="2017-05" db="EMBL/GenBank/DDBJ databases">
        <title>Genome Sequence of Loktanella vestfoldensis Strain SMR4r Isolated from a Culture of the Diatom Skeletonema marinoi.</title>
        <authorList>
            <person name="Topel M."/>
            <person name="Pinder M.I.M."/>
            <person name="Johansson O.N."/>
            <person name="Kourtchenko O."/>
            <person name="Godhe A."/>
            <person name="Clarke A.K."/>
        </authorList>
    </citation>
    <scope>NUCLEOTIDE SEQUENCE [LARGE SCALE GENOMIC DNA]</scope>
    <source>
        <strain evidence="2 3">SMR4r</strain>
    </source>
</reference>
<dbReference type="SUPFAM" id="SSF46785">
    <property type="entry name" value="Winged helix' DNA-binding domain"/>
    <property type="match status" value="1"/>
</dbReference>
<dbReference type="InterPro" id="IPR018490">
    <property type="entry name" value="cNMP-bd_dom_sf"/>
</dbReference>
<evidence type="ECO:0000259" key="1">
    <source>
        <dbReference type="Pfam" id="PF00027"/>
    </source>
</evidence>
<name>A0A1Y0E753_9RHOB</name>
<dbReference type="Gene3D" id="2.60.120.10">
    <property type="entry name" value="Jelly Rolls"/>
    <property type="match status" value="1"/>
</dbReference>